<dbReference type="InterPro" id="IPR023631">
    <property type="entry name" value="Amidase_dom"/>
</dbReference>
<evidence type="ECO:0000259" key="1">
    <source>
        <dbReference type="Pfam" id="PF01425"/>
    </source>
</evidence>
<sequence>MPGDESRTSPMARNMLSLKLKLYSAFVLIFALVCVSAGLQQSGPTTAAQSVTFPDLYEASIAELQDGLEKGHFTSVDLVKAYFARIEEVNLQGPTLRAVIETNPSALSQAAELDLERRLQGSRGPLHGIPIIVKDNVATVASEGMNTTAGSFALLGSIVPRDAHVVSKLRAAGAIILAKANLSEWAHFRGNVPNGFSGRGGQASSAYVPLGDPSGSSSGSGISASIGLAAAALGSETDGSIISPSNQNNLVGIKPTVGLTSRAGVIPISVHQDTVGPMARSVTDAAIVLSAIAGRDPRDNFTFAQPPIVPDFTKALKADGLKGVRLGVPRKLFSRTNSNVVAAFNASLDTIRGLGATIVDPADLPDFTELEASNNETIVLDTDFKVDINQYISELLEVPTGVKNLADLIAFNIAHADEELVQPFWTDQSEFIASENTTVDQAYFNAIAADKDLGGKRGIDGALQTFGVDALLMPSSVASGPAAIVGYPIVTVPLGFLPPNTTLAPAQPVRSSGPNQPFGIAFVGTAFSEFKLITFAFAYEQATHNRLKVLAFPEAIPKTQLADIVGN</sequence>
<dbReference type="PANTHER" id="PTHR42678">
    <property type="entry name" value="AMIDASE"/>
    <property type="match status" value="1"/>
</dbReference>
<dbReference type="PANTHER" id="PTHR42678:SF34">
    <property type="entry name" value="OS04G0183300 PROTEIN"/>
    <property type="match status" value="1"/>
</dbReference>
<evidence type="ECO:0000313" key="2">
    <source>
        <dbReference type="EMBL" id="TBU30390.1"/>
    </source>
</evidence>
<dbReference type="InterPro" id="IPR036928">
    <property type="entry name" value="AS_sf"/>
</dbReference>
<dbReference type="OrthoDB" id="566138at2759"/>
<proteinExistence type="predicted"/>
<dbReference type="AlphaFoldDB" id="A0A4Q9MRB6"/>
<name>A0A4Q9MRB6_9APHY</name>
<feature type="domain" description="Amidase" evidence="1">
    <location>
        <begin position="77"/>
        <end position="532"/>
    </location>
</feature>
<dbReference type="Gene3D" id="3.90.1300.10">
    <property type="entry name" value="Amidase signature (AS) domain"/>
    <property type="match status" value="1"/>
</dbReference>
<gene>
    <name evidence="2" type="ORF">BD311DRAFT_754786</name>
</gene>
<reference evidence="2" key="1">
    <citation type="submission" date="2019-01" db="EMBL/GenBank/DDBJ databases">
        <title>Draft genome sequences of three monokaryotic isolates of the white-rot basidiomycete fungus Dichomitus squalens.</title>
        <authorList>
            <consortium name="DOE Joint Genome Institute"/>
            <person name="Lopez S.C."/>
            <person name="Andreopoulos B."/>
            <person name="Pangilinan J."/>
            <person name="Lipzen A."/>
            <person name="Riley R."/>
            <person name="Ahrendt S."/>
            <person name="Ng V."/>
            <person name="Barry K."/>
            <person name="Daum C."/>
            <person name="Grigoriev I.V."/>
            <person name="Hilden K.S."/>
            <person name="Makela M.R."/>
            <person name="de Vries R.P."/>
        </authorList>
    </citation>
    <scope>NUCLEOTIDE SEQUENCE [LARGE SCALE GENOMIC DNA]</scope>
    <source>
        <strain evidence="2">OM18370.1</strain>
    </source>
</reference>
<organism evidence="2">
    <name type="scientific">Dichomitus squalens</name>
    <dbReference type="NCBI Taxonomy" id="114155"/>
    <lineage>
        <taxon>Eukaryota</taxon>
        <taxon>Fungi</taxon>
        <taxon>Dikarya</taxon>
        <taxon>Basidiomycota</taxon>
        <taxon>Agaricomycotina</taxon>
        <taxon>Agaricomycetes</taxon>
        <taxon>Polyporales</taxon>
        <taxon>Polyporaceae</taxon>
        <taxon>Dichomitus</taxon>
    </lineage>
</organism>
<protein>
    <submittedName>
        <fullName evidence="2">Amidase signature enzyme</fullName>
    </submittedName>
</protein>
<accession>A0A4Q9MRB6</accession>
<dbReference type="Pfam" id="PF01425">
    <property type="entry name" value="Amidase"/>
    <property type="match status" value="1"/>
</dbReference>
<dbReference type="EMBL" id="ML143406">
    <property type="protein sequence ID" value="TBU30390.1"/>
    <property type="molecule type" value="Genomic_DNA"/>
</dbReference>
<dbReference type="Proteomes" id="UP000292957">
    <property type="component" value="Unassembled WGS sequence"/>
</dbReference>
<dbReference type="SUPFAM" id="SSF75304">
    <property type="entry name" value="Amidase signature (AS) enzymes"/>
    <property type="match status" value="1"/>
</dbReference>